<feature type="non-terminal residue" evidence="1">
    <location>
        <position position="1"/>
    </location>
</feature>
<sequence length="166" mass="19411">KSGLIWHIFCEEMEALISAHPLFVRNVVFSDECSFFVNGDVNKHNCRYWDTENPHVFRESRTQYPEKVNVWAGIFGNHIIGPFFINGNLNGQLYLEMLQESIFSAINTVIRENQHEFEEELVHFQQDGAPSHYHRAVRHFLGTQLRGQWIGRRGVIEWPARSPDLT</sequence>
<gene>
    <name evidence="1" type="ORF">g.5490</name>
</gene>
<dbReference type="AlphaFoldDB" id="A0A1B6IVP5"/>
<dbReference type="PANTHER" id="PTHR47326">
    <property type="entry name" value="TRANSPOSABLE ELEMENT TC3 TRANSPOSASE-LIKE PROTEIN"/>
    <property type="match status" value="1"/>
</dbReference>
<evidence type="ECO:0000313" key="1">
    <source>
        <dbReference type="EMBL" id="JAS91009.1"/>
    </source>
</evidence>
<dbReference type="Gene3D" id="3.30.420.10">
    <property type="entry name" value="Ribonuclease H-like superfamily/Ribonuclease H"/>
    <property type="match status" value="1"/>
</dbReference>
<proteinExistence type="predicted"/>
<evidence type="ECO:0008006" key="2">
    <source>
        <dbReference type="Google" id="ProtNLM"/>
    </source>
</evidence>
<feature type="non-terminal residue" evidence="1">
    <location>
        <position position="166"/>
    </location>
</feature>
<reference evidence="1" key="1">
    <citation type="submission" date="2015-11" db="EMBL/GenBank/DDBJ databases">
        <title>De novo transcriptome assembly of four potential Pierce s Disease insect vectors from Arizona vineyards.</title>
        <authorList>
            <person name="Tassone E.E."/>
        </authorList>
    </citation>
    <scope>NUCLEOTIDE SEQUENCE</scope>
</reference>
<protein>
    <recommendedName>
        <fullName evidence="2">Tc1-like transposase DDE domain-containing protein</fullName>
    </recommendedName>
</protein>
<dbReference type="EMBL" id="GECU01016697">
    <property type="protein sequence ID" value="JAS91009.1"/>
    <property type="molecule type" value="Transcribed_RNA"/>
</dbReference>
<organism evidence="1">
    <name type="scientific">Homalodisca liturata</name>
    <dbReference type="NCBI Taxonomy" id="320908"/>
    <lineage>
        <taxon>Eukaryota</taxon>
        <taxon>Metazoa</taxon>
        <taxon>Ecdysozoa</taxon>
        <taxon>Arthropoda</taxon>
        <taxon>Hexapoda</taxon>
        <taxon>Insecta</taxon>
        <taxon>Pterygota</taxon>
        <taxon>Neoptera</taxon>
        <taxon>Paraneoptera</taxon>
        <taxon>Hemiptera</taxon>
        <taxon>Auchenorrhyncha</taxon>
        <taxon>Membracoidea</taxon>
        <taxon>Cicadellidae</taxon>
        <taxon>Cicadellinae</taxon>
        <taxon>Proconiini</taxon>
        <taxon>Homalodisca</taxon>
    </lineage>
</organism>
<dbReference type="GO" id="GO:0003676">
    <property type="term" value="F:nucleic acid binding"/>
    <property type="evidence" value="ECO:0007669"/>
    <property type="project" value="InterPro"/>
</dbReference>
<dbReference type="PANTHER" id="PTHR47326:SF1">
    <property type="entry name" value="HTH PSQ-TYPE DOMAIN-CONTAINING PROTEIN"/>
    <property type="match status" value="1"/>
</dbReference>
<accession>A0A1B6IVP5</accession>
<name>A0A1B6IVP5_9HEMI</name>
<dbReference type="InterPro" id="IPR036397">
    <property type="entry name" value="RNaseH_sf"/>
</dbReference>